<dbReference type="InterPro" id="IPR027417">
    <property type="entry name" value="P-loop_NTPase"/>
</dbReference>
<reference evidence="7" key="1">
    <citation type="submission" date="2020-01" db="EMBL/GenBank/DDBJ databases">
        <title>Identification and distribution of gene clusters putatively required for synthesis of sphingolipid metabolism inhibitors in phylogenetically diverse species of the filamentous fungus Fusarium.</title>
        <authorList>
            <person name="Kim H.-S."/>
            <person name="Busman M."/>
            <person name="Brown D.W."/>
            <person name="Divon H."/>
            <person name="Uhlig S."/>
            <person name="Proctor R.H."/>
        </authorList>
    </citation>
    <scope>NUCLEOTIDE SEQUENCE</scope>
    <source>
        <strain evidence="7">NRRL 53441</strain>
    </source>
</reference>
<organism evidence="7 8">
    <name type="scientific">Fusarium austroafricanum</name>
    <dbReference type="NCBI Taxonomy" id="2364996"/>
    <lineage>
        <taxon>Eukaryota</taxon>
        <taxon>Fungi</taxon>
        <taxon>Dikarya</taxon>
        <taxon>Ascomycota</taxon>
        <taxon>Pezizomycotina</taxon>
        <taxon>Sordariomycetes</taxon>
        <taxon>Hypocreomycetidae</taxon>
        <taxon>Hypocreales</taxon>
        <taxon>Nectriaceae</taxon>
        <taxon>Fusarium</taxon>
        <taxon>Fusarium concolor species complex</taxon>
    </lineage>
</organism>
<evidence type="ECO:0000256" key="2">
    <source>
        <dbReference type="ARBA" id="ARBA00023134"/>
    </source>
</evidence>
<dbReference type="GO" id="GO:0032543">
    <property type="term" value="P:mitochondrial translation"/>
    <property type="evidence" value="ECO:0007669"/>
    <property type="project" value="TreeGrafter"/>
</dbReference>
<dbReference type="InterPro" id="IPR023179">
    <property type="entry name" value="GTP-bd_ortho_bundle_sf"/>
</dbReference>
<gene>
    <name evidence="7" type="ORF">F53441_10579</name>
</gene>
<evidence type="ECO:0000256" key="3">
    <source>
        <dbReference type="PIRNR" id="PIRNR006230"/>
    </source>
</evidence>
<keyword evidence="3" id="KW-0496">Mitochondrion</keyword>
<name>A0A8H4K6P9_9HYPO</name>
<dbReference type="Pfam" id="PF01926">
    <property type="entry name" value="MMR_HSR1"/>
    <property type="match status" value="1"/>
</dbReference>
<comment type="subcellular location">
    <subcellularLocation>
        <location evidence="3">Mitochondrion inner membrane</location>
        <topology evidence="3">Peripheral membrane protein</topology>
    </subcellularLocation>
</comment>
<dbReference type="InterPro" id="IPR016478">
    <property type="entry name" value="GTPase_MTG1"/>
</dbReference>
<feature type="domain" description="G" evidence="6">
    <location>
        <begin position="128"/>
        <end position="213"/>
    </location>
</feature>
<keyword evidence="2 3" id="KW-0342">GTP-binding</keyword>
<comment type="similarity">
    <text evidence="3">Belongs to the TRAFAC class YlqF/YawG GTPase family. MTG1 subfamily.</text>
</comment>
<comment type="function">
    <text evidence="3">Mitochondrial GTPase involved in assembly of the large ribosomal subunit. Plays a role in expression of the mitochondrial translational machinery.</text>
</comment>
<dbReference type="InterPro" id="IPR006073">
    <property type="entry name" value="GTP-bd"/>
</dbReference>
<sequence length="339" mass="37551">MAQFVPRRTFVAPNSIPKTYYLGHHAAGHSKMVKEINRVNLVLECRDARIPLTSQNPTLERTIAGRERLIIYTKSDFTSHSPHAMNALRKMYGDRVVFWDKMRPTTTLHLLKKIKDSARAHDSLVGLRVMVVGVPNVGKSSLLNSLRFKGIPSKTAKVAKTGSQAGITRKISTNVRILPPESKKGGVGQNGAFVLDTPGIFQPYVNDGETMLKIALVQGIKDGLIQDEVLADYLLYQINLFKPALYEKYCGPTNDLDEFLSAVASKEGMLKAGGVPDLRTAATRVLSLWRKGELGRFVLDDLSDKGLEEHQQHVLNPPLSMNQAKKQKREARAQEKAGA</sequence>
<keyword evidence="1 3" id="KW-0547">Nucleotide-binding</keyword>
<evidence type="ECO:0000256" key="1">
    <source>
        <dbReference type="ARBA" id="ARBA00022741"/>
    </source>
</evidence>
<dbReference type="GO" id="GO:0005525">
    <property type="term" value="F:GTP binding"/>
    <property type="evidence" value="ECO:0007669"/>
    <property type="project" value="UniProtKB-KW"/>
</dbReference>
<dbReference type="GO" id="GO:0005743">
    <property type="term" value="C:mitochondrial inner membrane"/>
    <property type="evidence" value="ECO:0007669"/>
    <property type="project" value="UniProtKB-SubCell"/>
</dbReference>
<feature type="region of interest" description="Disordered" evidence="5">
    <location>
        <begin position="309"/>
        <end position="339"/>
    </location>
</feature>
<evidence type="ECO:0000313" key="8">
    <source>
        <dbReference type="Proteomes" id="UP000605986"/>
    </source>
</evidence>
<dbReference type="PANTHER" id="PTHR45782">
    <property type="entry name" value="MITOCHONDRIAL RIBOSOME-ASSOCIATED GTPASE 1"/>
    <property type="match status" value="1"/>
</dbReference>
<comment type="caution">
    <text evidence="7">The sequence shown here is derived from an EMBL/GenBank/DDBJ whole genome shotgun (WGS) entry which is preliminary data.</text>
</comment>
<dbReference type="PANTHER" id="PTHR45782:SF4">
    <property type="entry name" value="MITOCHONDRIAL RIBOSOME-ASSOCIATED GTPASE 1"/>
    <property type="match status" value="1"/>
</dbReference>
<dbReference type="Proteomes" id="UP000605986">
    <property type="component" value="Unassembled WGS sequence"/>
</dbReference>
<dbReference type="SUPFAM" id="SSF52540">
    <property type="entry name" value="P-loop containing nucleoside triphosphate hydrolases"/>
    <property type="match status" value="1"/>
</dbReference>
<dbReference type="Gene3D" id="3.40.50.300">
    <property type="entry name" value="P-loop containing nucleotide triphosphate hydrolases"/>
    <property type="match status" value="1"/>
</dbReference>
<dbReference type="PIRSF" id="PIRSF006230">
    <property type="entry name" value="MG442"/>
    <property type="match status" value="1"/>
</dbReference>
<accession>A0A8H4K6P9</accession>
<evidence type="ECO:0000259" key="6">
    <source>
        <dbReference type="Pfam" id="PF01926"/>
    </source>
</evidence>
<dbReference type="EMBL" id="JAADJG010000503">
    <property type="protein sequence ID" value="KAF4445705.1"/>
    <property type="molecule type" value="Genomic_DNA"/>
</dbReference>
<evidence type="ECO:0000313" key="7">
    <source>
        <dbReference type="EMBL" id="KAF4445705.1"/>
    </source>
</evidence>
<proteinExistence type="inferred from homology"/>
<dbReference type="GO" id="GO:0003924">
    <property type="term" value="F:GTPase activity"/>
    <property type="evidence" value="ECO:0007669"/>
    <property type="project" value="TreeGrafter"/>
</dbReference>
<dbReference type="OrthoDB" id="269151at2759"/>
<feature type="binding site" evidence="4">
    <location>
        <begin position="136"/>
        <end position="141"/>
    </location>
    <ligand>
        <name>GTP</name>
        <dbReference type="ChEBI" id="CHEBI:37565"/>
    </ligand>
</feature>
<protein>
    <recommendedName>
        <fullName evidence="3">Mitochondrial GTPase 1</fullName>
    </recommendedName>
</protein>
<keyword evidence="8" id="KW-1185">Reference proteome</keyword>
<evidence type="ECO:0000256" key="4">
    <source>
        <dbReference type="PIRSR" id="PIRSR006230-1"/>
    </source>
</evidence>
<feature type="compositionally biased region" description="Basic and acidic residues" evidence="5">
    <location>
        <begin position="330"/>
        <end position="339"/>
    </location>
</feature>
<dbReference type="Gene3D" id="1.10.1580.10">
    <property type="match status" value="1"/>
</dbReference>
<feature type="binding site" evidence="4">
    <location>
        <position position="199"/>
    </location>
    <ligand>
        <name>GTP</name>
        <dbReference type="ChEBI" id="CHEBI:37565"/>
    </ligand>
</feature>
<dbReference type="AlphaFoldDB" id="A0A8H4K6P9"/>
<evidence type="ECO:0000256" key="5">
    <source>
        <dbReference type="SAM" id="MobiDB-lite"/>
    </source>
</evidence>